<dbReference type="STRING" id="1631249.BQ8794_50487"/>
<evidence type="ECO:0000313" key="1">
    <source>
        <dbReference type="EMBL" id="SIT58385.1"/>
    </source>
</evidence>
<organism evidence="1 2">
    <name type="scientific">Mesorhizobium prunaredense</name>
    <dbReference type="NCBI Taxonomy" id="1631249"/>
    <lineage>
        <taxon>Bacteria</taxon>
        <taxon>Pseudomonadati</taxon>
        <taxon>Pseudomonadota</taxon>
        <taxon>Alphaproteobacteria</taxon>
        <taxon>Hyphomicrobiales</taxon>
        <taxon>Phyllobacteriaceae</taxon>
        <taxon>Mesorhizobium</taxon>
    </lineage>
</organism>
<name>A0A1R3VEM4_9HYPH</name>
<evidence type="ECO:0000313" key="2">
    <source>
        <dbReference type="Proteomes" id="UP000188388"/>
    </source>
</evidence>
<sequence length="145" mass="16532">MLTVPEQSPMSRVLAIHVPLIFPHVARRSGPFMLHSRQLAAQLPFGIWTASLRSQARWPSILETVLLLRQSARLREVLTNVPLILPHVARSTEPRMLGLEQDWDQLPRGNFSLAAEASMNANVRTQSVKTAFRWIVVRMRFFPSN</sequence>
<reference evidence="2" key="1">
    <citation type="submission" date="2017-01" db="EMBL/GenBank/DDBJ databases">
        <authorList>
            <person name="Brunel B."/>
        </authorList>
    </citation>
    <scope>NUCLEOTIDE SEQUENCE [LARGE SCALE GENOMIC DNA]</scope>
</reference>
<protein>
    <submittedName>
        <fullName evidence="1">Uncharacterized protein</fullName>
    </submittedName>
</protein>
<proteinExistence type="predicted"/>
<accession>A0A1R3VEM4</accession>
<keyword evidence="2" id="KW-1185">Reference proteome</keyword>
<dbReference type="AlphaFoldDB" id="A0A1R3VEM4"/>
<dbReference type="EMBL" id="FTPD01000045">
    <property type="protein sequence ID" value="SIT58385.1"/>
    <property type="molecule type" value="Genomic_DNA"/>
</dbReference>
<gene>
    <name evidence="1" type="ORF">BQ8794_50487</name>
</gene>
<dbReference type="Proteomes" id="UP000188388">
    <property type="component" value="Unassembled WGS sequence"/>
</dbReference>